<dbReference type="Proteomes" id="UP000516235">
    <property type="component" value="Chromosome"/>
</dbReference>
<dbReference type="InterPro" id="IPR036165">
    <property type="entry name" value="YefM-like_sf"/>
</dbReference>
<sequence>MATPQHDESLVERRISQRELRNDSAQIMRAVRAGVSFVVTSNGEPVGRLTPLEARQPRLTITRPATRVGGWLDLPVEPVEGAPLDEMLDDMRGERI</sequence>
<proteinExistence type="inferred from homology"/>
<dbReference type="EMBL" id="CP061032">
    <property type="protein sequence ID" value="QNP90077.1"/>
    <property type="molecule type" value="Genomic_DNA"/>
</dbReference>
<protein>
    <submittedName>
        <fullName evidence="3">Type II toxin-antitoxin system prevent-host-death family antitoxin</fullName>
    </submittedName>
</protein>
<keyword evidence="5" id="KW-1185">Reference proteome</keyword>
<evidence type="ECO:0000313" key="5">
    <source>
        <dbReference type="Proteomes" id="UP000642876"/>
    </source>
</evidence>
<comment type="similarity">
    <text evidence="1">Belongs to the phD/YefM antitoxin family.</text>
</comment>
<dbReference type="Proteomes" id="UP000642876">
    <property type="component" value="Unassembled WGS sequence"/>
</dbReference>
<evidence type="ECO:0000313" key="4">
    <source>
        <dbReference type="Proteomes" id="UP000516235"/>
    </source>
</evidence>
<evidence type="ECO:0000313" key="2">
    <source>
        <dbReference type="EMBL" id="MBC3178218.1"/>
    </source>
</evidence>
<reference evidence="4 5" key="1">
    <citation type="submission" date="2020-08" db="EMBL/GenBank/DDBJ databases">
        <title>novel species in genus Corynebacterium.</title>
        <authorList>
            <person name="Zhang G."/>
        </authorList>
    </citation>
    <scope>NUCLEOTIDE SEQUENCE [LARGE SCALE GENOMIC DNA]</scope>
    <source>
        <strain evidence="3">Zg-917</strain>
        <strain evidence="4 5">zg-917</strain>
    </source>
</reference>
<accession>A0A7H0JYG1</accession>
<dbReference type="KEGG" id="cluj:IAU68_10565"/>
<name>A0A7H0JYG1_9CORY</name>
<dbReference type="SUPFAM" id="SSF143120">
    <property type="entry name" value="YefM-like"/>
    <property type="match status" value="1"/>
</dbReference>
<dbReference type="NCBIfam" id="TIGR01552">
    <property type="entry name" value="phd_fam"/>
    <property type="match status" value="1"/>
</dbReference>
<dbReference type="AlphaFoldDB" id="A0A7H0JYG1"/>
<gene>
    <name evidence="2" type="ORF">H7348_02630</name>
    <name evidence="3" type="ORF">IAU68_10565</name>
</gene>
<organism evidence="3 4">
    <name type="scientific">Corynebacterium lujinxingii</name>
    <dbReference type="NCBI Taxonomy" id="2763010"/>
    <lineage>
        <taxon>Bacteria</taxon>
        <taxon>Bacillati</taxon>
        <taxon>Actinomycetota</taxon>
        <taxon>Actinomycetes</taxon>
        <taxon>Mycobacteriales</taxon>
        <taxon>Corynebacteriaceae</taxon>
        <taxon>Corynebacterium</taxon>
    </lineage>
</organism>
<dbReference type="EMBL" id="JACMYE010000002">
    <property type="protein sequence ID" value="MBC3178218.1"/>
    <property type="molecule type" value="Genomic_DNA"/>
</dbReference>
<evidence type="ECO:0000313" key="3">
    <source>
        <dbReference type="EMBL" id="QNP90077.1"/>
    </source>
</evidence>
<dbReference type="RefSeq" id="WP_171193842.1">
    <property type="nucleotide sequence ID" value="NZ_CP061032.1"/>
</dbReference>
<evidence type="ECO:0000256" key="1">
    <source>
        <dbReference type="ARBA" id="ARBA00009981"/>
    </source>
</evidence>